<feature type="compositionally biased region" description="Low complexity" evidence="1">
    <location>
        <begin position="406"/>
        <end position="424"/>
    </location>
</feature>
<comment type="caution">
    <text evidence="3">The sequence shown here is derived from an EMBL/GenBank/DDBJ whole genome shotgun (WGS) entry which is preliminary data.</text>
</comment>
<feature type="chain" id="PRO_5041469664" description="Auto-transporter adhesin head GIN domain-containing protein" evidence="2">
    <location>
        <begin position="26"/>
        <end position="459"/>
    </location>
</feature>
<gene>
    <name evidence="3" type="ORF">LMG32879_002080</name>
</gene>
<sequence length="459" mass="45427">MGRRIARGLAGALAIAGMFPMTVMAEAPGHDGGKNRIAVEELELQTPCIGRVQIEVDDGLHDGVSFDASDAGSAHATIQMKKDQGDSKVVIATKACAPRAVLTVTVASTVSVSIHNSQGTHFVARGQMASLEASLEDGAFDASVLSTADLNLRGDVRVHVGVLQRAAQIMASENASVLVDRADLDAFSAQMADASSLRIEDGRIDALTLVTGGNANVAIGGRLTTAAVTAAGTGQVLIPAPSGPLTRNGTGAVVTGPLPKPPVAASAVSTPPPSTSTATKSSPPAPAPSAESSPPTSSPQAPVPTPPAVQAPVAKAPVAQVPTAPTAQAPIVQTPTAQTPASQAPAAQTPSPPKAAEPATSQTGSEGAAPASVATPAQQPISPPKGSAGATDDPADVSVPPAQSQTGGAPATPAVVPTPDTPKASTPPSKAANENDAATAKPQATPTKSSDDSRRSEGQ</sequence>
<evidence type="ECO:0000256" key="2">
    <source>
        <dbReference type="SAM" id="SignalP"/>
    </source>
</evidence>
<dbReference type="RefSeq" id="WP_289842902.1">
    <property type="nucleotide sequence ID" value="NZ_CATKSH010000012.1"/>
</dbReference>
<proteinExistence type="predicted"/>
<dbReference type="AlphaFoldDB" id="A0AA35VDE1"/>
<protein>
    <recommendedName>
        <fullName evidence="5">Auto-transporter adhesin head GIN domain-containing protein</fullName>
    </recommendedName>
</protein>
<feature type="signal peptide" evidence="2">
    <location>
        <begin position="1"/>
        <end position="25"/>
    </location>
</feature>
<feature type="compositionally biased region" description="Basic and acidic residues" evidence="1">
    <location>
        <begin position="449"/>
        <end position="459"/>
    </location>
</feature>
<dbReference type="Gene3D" id="2.160.20.120">
    <property type="match status" value="1"/>
</dbReference>
<name>A0AA35VDE1_9PROT</name>
<dbReference type="Proteomes" id="UP001176960">
    <property type="component" value="Unassembled WGS sequence"/>
</dbReference>
<accession>A0AA35VDE1</accession>
<organism evidence="3 4">
    <name type="scientific">Brytella acorum</name>
    <dbReference type="NCBI Taxonomy" id="2959299"/>
    <lineage>
        <taxon>Bacteria</taxon>
        <taxon>Pseudomonadati</taxon>
        <taxon>Pseudomonadota</taxon>
        <taxon>Alphaproteobacteria</taxon>
        <taxon>Acetobacterales</taxon>
        <taxon>Acetobacteraceae</taxon>
        <taxon>Brytella</taxon>
    </lineage>
</organism>
<evidence type="ECO:0000313" key="3">
    <source>
        <dbReference type="EMBL" id="CAI9121233.1"/>
    </source>
</evidence>
<feature type="compositionally biased region" description="Low complexity" evidence="1">
    <location>
        <begin position="263"/>
        <end position="300"/>
    </location>
</feature>
<feature type="compositionally biased region" description="Low complexity" evidence="1">
    <location>
        <begin position="437"/>
        <end position="448"/>
    </location>
</feature>
<reference evidence="3" key="1">
    <citation type="submission" date="2023-03" db="EMBL/GenBank/DDBJ databases">
        <authorList>
            <person name="Cleenwerck I."/>
        </authorList>
    </citation>
    <scope>NUCLEOTIDE SEQUENCE</scope>
    <source>
        <strain evidence="3">LMG 32879</strain>
    </source>
</reference>
<keyword evidence="4" id="KW-1185">Reference proteome</keyword>
<evidence type="ECO:0008006" key="5">
    <source>
        <dbReference type="Google" id="ProtNLM"/>
    </source>
</evidence>
<evidence type="ECO:0000256" key="1">
    <source>
        <dbReference type="SAM" id="MobiDB-lite"/>
    </source>
</evidence>
<dbReference type="EMBL" id="CATKSH010000012">
    <property type="protein sequence ID" value="CAI9121233.1"/>
    <property type="molecule type" value="Genomic_DNA"/>
</dbReference>
<keyword evidence="2" id="KW-0732">Signal</keyword>
<feature type="region of interest" description="Disordered" evidence="1">
    <location>
        <begin position="240"/>
        <end position="459"/>
    </location>
</feature>
<feature type="compositionally biased region" description="Low complexity" evidence="1">
    <location>
        <begin position="310"/>
        <end position="349"/>
    </location>
</feature>
<evidence type="ECO:0000313" key="4">
    <source>
        <dbReference type="Proteomes" id="UP001176960"/>
    </source>
</evidence>